<dbReference type="EMBL" id="JAINUG010000148">
    <property type="protein sequence ID" value="KAJ8392190.1"/>
    <property type="molecule type" value="Genomic_DNA"/>
</dbReference>
<evidence type="ECO:0000313" key="2">
    <source>
        <dbReference type="EMBL" id="KAJ8392190.1"/>
    </source>
</evidence>
<keyword evidence="3" id="KW-1185">Reference proteome</keyword>
<accession>A0AAD7WD47</accession>
<dbReference type="Proteomes" id="UP001221898">
    <property type="component" value="Unassembled WGS sequence"/>
</dbReference>
<reference evidence="2" key="1">
    <citation type="journal article" date="2023" name="Science">
        <title>Genome structures resolve the early diversification of teleost fishes.</title>
        <authorList>
            <person name="Parey E."/>
            <person name="Louis A."/>
            <person name="Montfort J."/>
            <person name="Bouchez O."/>
            <person name="Roques C."/>
            <person name="Iampietro C."/>
            <person name="Lluch J."/>
            <person name="Castinel A."/>
            <person name="Donnadieu C."/>
            <person name="Desvignes T."/>
            <person name="Floi Bucao C."/>
            <person name="Jouanno E."/>
            <person name="Wen M."/>
            <person name="Mejri S."/>
            <person name="Dirks R."/>
            <person name="Jansen H."/>
            <person name="Henkel C."/>
            <person name="Chen W.J."/>
            <person name="Zahm M."/>
            <person name="Cabau C."/>
            <person name="Klopp C."/>
            <person name="Thompson A.W."/>
            <person name="Robinson-Rechavi M."/>
            <person name="Braasch I."/>
            <person name="Lecointre G."/>
            <person name="Bobe J."/>
            <person name="Postlethwait J.H."/>
            <person name="Berthelot C."/>
            <person name="Roest Crollius H."/>
            <person name="Guiguen Y."/>
        </authorList>
    </citation>
    <scope>NUCLEOTIDE SEQUENCE</scope>
    <source>
        <strain evidence="2">NC1722</strain>
    </source>
</reference>
<comment type="caution">
    <text evidence="2">The sequence shown here is derived from an EMBL/GenBank/DDBJ whole genome shotgun (WGS) entry which is preliminary data.</text>
</comment>
<feature type="region of interest" description="Disordered" evidence="1">
    <location>
        <begin position="71"/>
        <end position="104"/>
    </location>
</feature>
<feature type="compositionally biased region" description="Pro residues" evidence="1">
    <location>
        <begin position="73"/>
        <end position="82"/>
    </location>
</feature>
<gene>
    <name evidence="2" type="ORF">AAFF_G00077580</name>
</gene>
<evidence type="ECO:0000256" key="1">
    <source>
        <dbReference type="SAM" id="MobiDB-lite"/>
    </source>
</evidence>
<dbReference type="AlphaFoldDB" id="A0AAD7WD47"/>
<evidence type="ECO:0000313" key="3">
    <source>
        <dbReference type="Proteomes" id="UP001221898"/>
    </source>
</evidence>
<name>A0AAD7WD47_9TELE</name>
<organism evidence="2 3">
    <name type="scientific">Aldrovandia affinis</name>
    <dbReference type="NCBI Taxonomy" id="143900"/>
    <lineage>
        <taxon>Eukaryota</taxon>
        <taxon>Metazoa</taxon>
        <taxon>Chordata</taxon>
        <taxon>Craniata</taxon>
        <taxon>Vertebrata</taxon>
        <taxon>Euteleostomi</taxon>
        <taxon>Actinopterygii</taxon>
        <taxon>Neopterygii</taxon>
        <taxon>Teleostei</taxon>
        <taxon>Notacanthiformes</taxon>
        <taxon>Halosauridae</taxon>
        <taxon>Aldrovandia</taxon>
    </lineage>
</organism>
<proteinExistence type="predicted"/>
<sequence length="165" mass="17982">MKLKGNTLGRAVQARLDPEVSHAAHLKAAPAFQNVPLRTPVLCPGGELEWLLPLGPGCLHGACLHVSRFGPSEPDPPPPSPHPRIHSLHSRVPPAEGESPAKPAVLRRRHRTLRSAACLVPPAPRSGHTLRSGSFSRRYPGKLCDTPESRSIFLRWNRGHAYVII</sequence>
<protein>
    <submittedName>
        <fullName evidence="2">Uncharacterized protein</fullName>
    </submittedName>
</protein>